<evidence type="ECO:0000313" key="3">
    <source>
        <dbReference type="Proteomes" id="UP000076881"/>
    </source>
</evidence>
<evidence type="ECO:0000256" key="1">
    <source>
        <dbReference type="SAM" id="MobiDB-lite"/>
    </source>
</evidence>
<gene>
    <name evidence="2" type="ORF">LEL_00583</name>
</gene>
<feature type="region of interest" description="Disordered" evidence="1">
    <location>
        <begin position="53"/>
        <end position="75"/>
    </location>
</feature>
<comment type="caution">
    <text evidence="2">The sequence shown here is derived from an EMBL/GenBank/DDBJ whole genome shotgun (WGS) entry which is preliminary data.</text>
</comment>
<protein>
    <submittedName>
        <fullName evidence="2">Uncharacterized protein</fullName>
    </submittedName>
</protein>
<dbReference type="Proteomes" id="UP000076881">
    <property type="component" value="Unassembled WGS sequence"/>
</dbReference>
<proteinExistence type="predicted"/>
<keyword evidence="3" id="KW-1185">Reference proteome</keyword>
<reference evidence="2 3" key="1">
    <citation type="journal article" date="2016" name="Genome Biol. Evol.">
        <title>Divergent and convergent evolution of fungal pathogenicity.</title>
        <authorList>
            <person name="Shang Y."/>
            <person name="Xiao G."/>
            <person name="Zheng P."/>
            <person name="Cen K."/>
            <person name="Zhan S."/>
            <person name="Wang C."/>
        </authorList>
    </citation>
    <scope>NUCLEOTIDE SEQUENCE [LARGE SCALE GENOMIC DNA]</scope>
    <source>
        <strain evidence="2 3">RCEF 1005</strain>
    </source>
</reference>
<dbReference type="AlphaFoldDB" id="A0A162KWW2"/>
<accession>A0A162KWW2</accession>
<dbReference type="EMBL" id="AZHF01000001">
    <property type="protein sequence ID" value="OAA81038.1"/>
    <property type="molecule type" value="Genomic_DNA"/>
</dbReference>
<organism evidence="2 3">
    <name type="scientific">Akanthomyces lecanii RCEF 1005</name>
    <dbReference type="NCBI Taxonomy" id="1081108"/>
    <lineage>
        <taxon>Eukaryota</taxon>
        <taxon>Fungi</taxon>
        <taxon>Dikarya</taxon>
        <taxon>Ascomycota</taxon>
        <taxon>Pezizomycotina</taxon>
        <taxon>Sordariomycetes</taxon>
        <taxon>Hypocreomycetidae</taxon>
        <taxon>Hypocreales</taxon>
        <taxon>Cordycipitaceae</taxon>
        <taxon>Akanthomyces</taxon>
        <taxon>Cordyceps confragosa</taxon>
    </lineage>
</organism>
<sequence>MVVGILVAVCAGIAICHTHHKRQRINAFKREYVAHNGPLTKEEWKQLCHEHKQARKTEKHARKAERHTRRADRRRGCCWRTSLPAALPAPPAPAPAPAPAPEMDVKYAYDNGDGDMAEKYFQAPSQRVIQIPVQGPDEPPAYMMPGAMTALPEKM</sequence>
<name>A0A162KWW2_CORDF</name>
<evidence type="ECO:0000313" key="2">
    <source>
        <dbReference type="EMBL" id="OAA81038.1"/>
    </source>
</evidence>
<dbReference type="OrthoDB" id="4864463at2759"/>